<dbReference type="InterPro" id="IPR036510">
    <property type="entry name" value="Ribosomal_bS20_sf"/>
</dbReference>
<evidence type="ECO:0000313" key="11">
    <source>
        <dbReference type="Proteomes" id="UP000050331"/>
    </source>
</evidence>
<sequence>MANIKSAIKRVEINQKKRTHNIKFKSDMRTQIKRLEKMIDQNDAEGANAALPATFKKIDKAVQKGGIHKNTGNREKSRLAQKINELQSA</sequence>
<dbReference type="STRING" id="1472767.AOX59_05680"/>
<dbReference type="SUPFAM" id="SSF46992">
    <property type="entry name" value="Ribosomal protein S20"/>
    <property type="match status" value="1"/>
</dbReference>
<dbReference type="GO" id="GO:0015935">
    <property type="term" value="C:small ribosomal subunit"/>
    <property type="evidence" value="ECO:0007669"/>
    <property type="project" value="TreeGrafter"/>
</dbReference>
<evidence type="ECO:0000256" key="9">
    <source>
        <dbReference type="SAM" id="MobiDB-lite"/>
    </source>
</evidence>
<dbReference type="GO" id="GO:0006412">
    <property type="term" value="P:translation"/>
    <property type="evidence" value="ECO:0007669"/>
    <property type="project" value="UniProtKB-UniRule"/>
</dbReference>
<reference evidence="10 11" key="1">
    <citation type="submission" date="2016-01" db="EMBL/GenBank/DDBJ databases">
        <title>Complete genome sequence of strain Lentibacillus amyloliquefaciens LAM0015T isolated from saline sediment.</title>
        <authorList>
            <person name="Wang J.-L."/>
            <person name="He M.-X."/>
        </authorList>
    </citation>
    <scope>NUCLEOTIDE SEQUENCE [LARGE SCALE GENOMIC DNA]</scope>
    <source>
        <strain evidence="10 11">LAM0015</strain>
    </source>
</reference>
<dbReference type="Proteomes" id="UP000050331">
    <property type="component" value="Chromosome"/>
</dbReference>
<comment type="similarity">
    <text evidence="2 8">Belongs to the bacterial ribosomal protein bS20 family.</text>
</comment>
<evidence type="ECO:0000256" key="7">
    <source>
        <dbReference type="ARBA" id="ARBA00035136"/>
    </source>
</evidence>
<evidence type="ECO:0000256" key="6">
    <source>
        <dbReference type="ARBA" id="ARBA00023274"/>
    </source>
</evidence>
<dbReference type="GO" id="GO:0070181">
    <property type="term" value="F:small ribosomal subunit rRNA binding"/>
    <property type="evidence" value="ECO:0007669"/>
    <property type="project" value="TreeGrafter"/>
</dbReference>
<dbReference type="AlphaFoldDB" id="A0A0U4EC49"/>
<evidence type="ECO:0000256" key="3">
    <source>
        <dbReference type="ARBA" id="ARBA00022730"/>
    </source>
</evidence>
<evidence type="ECO:0000256" key="2">
    <source>
        <dbReference type="ARBA" id="ARBA00007634"/>
    </source>
</evidence>
<evidence type="ECO:0000256" key="4">
    <source>
        <dbReference type="ARBA" id="ARBA00022884"/>
    </source>
</evidence>
<proteinExistence type="inferred from homology"/>
<dbReference type="KEGG" id="lao:AOX59_05680"/>
<dbReference type="FunFam" id="1.20.58.110:FF:000001">
    <property type="entry name" value="30S ribosomal protein S20"/>
    <property type="match status" value="1"/>
</dbReference>
<gene>
    <name evidence="8" type="primary">rpsT</name>
    <name evidence="10" type="ORF">AOX59_05680</name>
</gene>
<dbReference type="Pfam" id="PF01649">
    <property type="entry name" value="Ribosomal_S20p"/>
    <property type="match status" value="1"/>
</dbReference>
<keyword evidence="3 8" id="KW-0699">rRNA-binding</keyword>
<keyword evidence="5 8" id="KW-0689">Ribosomal protein</keyword>
<dbReference type="InterPro" id="IPR002583">
    <property type="entry name" value="Ribosomal_bS20"/>
</dbReference>
<evidence type="ECO:0000313" key="10">
    <source>
        <dbReference type="EMBL" id="ALX48137.1"/>
    </source>
</evidence>
<dbReference type="OrthoDB" id="9808392at2"/>
<keyword evidence="11" id="KW-1185">Reference proteome</keyword>
<accession>A0A0U4EC49</accession>
<dbReference type="NCBIfam" id="TIGR00029">
    <property type="entry name" value="S20"/>
    <property type="match status" value="1"/>
</dbReference>
<dbReference type="GO" id="GO:0005829">
    <property type="term" value="C:cytosol"/>
    <property type="evidence" value="ECO:0007669"/>
    <property type="project" value="TreeGrafter"/>
</dbReference>
<dbReference type="RefSeq" id="WP_068443061.1">
    <property type="nucleotide sequence ID" value="NZ_CP013862.1"/>
</dbReference>
<evidence type="ECO:0000256" key="5">
    <source>
        <dbReference type="ARBA" id="ARBA00022980"/>
    </source>
</evidence>
<keyword evidence="4 8" id="KW-0694">RNA-binding</keyword>
<dbReference type="HAMAP" id="MF_00500">
    <property type="entry name" value="Ribosomal_bS20"/>
    <property type="match status" value="1"/>
</dbReference>
<dbReference type="EMBL" id="CP013862">
    <property type="protein sequence ID" value="ALX48137.1"/>
    <property type="molecule type" value="Genomic_DNA"/>
</dbReference>
<evidence type="ECO:0000256" key="1">
    <source>
        <dbReference type="ARBA" id="ARBA00003134"/>
    </source>
</evidence>
<dbReference type="PANTHER" id="PTHR33398">
    <property type="entry name" value="30S RIBOSOMAL PROTEIN S20"/>
    <property type="match status" value="1"/>
</dbReference>
<evidence type="ECO:0000256" key="8">
    <source>
        <dbReference type="HAMAP-Rule" id="MF_00500"/>
    </source>
</evidence>
<keyword evidence="6 8" id="KW-0687">Ribonucleoprotein</keyword>
<protein>
    <recommendedName>
        <fullName evidence="7 8">Small ribosomal subunit protein bS20</fullName>
    </recommendedName>
</protein>
<organism evidence="10 11">
    <name type="scientific">Lentibacillus amyloliquefaciens</name>
    <dbReference type="NCBI Taxonomy" id="1472767"/>
    <lineage>
        <taxon>Bacteria</taxon>
        <taxon>Bacillati</taxon>
        <taxon>Bacillota</taxon>
        <taxon>Bacilli</taxon>
        <taxon>Bacillales</taxon>
        <taxon>Bacillaceae</taxon>
        <taxon>Lentibacillus</taxon>
    </lineage>
</organism>
<comment type="function">
    <text evidence="1 8">Binds directly to 16S ribosomal RNA.</text>
</comment>
<dbReference type="Gene3D" id="1.20.58.110">
    <property type="entry name" value="Ribosomal protein S20"/>
    <property type="match status" value="1"/>
</dbReference>
<dbReference type="GO" id="GO:0003735">
    <property type="term" value="F:structural constituent of ribosome"/>
    <property type="evidence" value="ECO:0007669"/>
    <property type="project" value="InterPro"/>
</dbReference>
<feature type="region of interest" description="Disordered" evidence="9">
    <location>
        <begin position="65"/>
        <end position="89"/>
    </location>
</feature>
<name>A0A0U4EC49_9BACI</name>
<dbReference type="PANTHER" id="PTHR33398:SF1">
    <property type="entry name" value="SMALL RIBOSOMAL SUBUNIT PROTEIN BS20C"/>
    <property type="match status" value="1"/>
</dbReference>